<keyword evidence="1" id="KW-0677">Repeat</keyword>
<comment type="caution">
    <text evidence="6">The sequence shown here is derived from an EMBL/GenBank/DDBJ whole genome shotgun (WGS) entry which is preliminary data.</text>
</comment>
<dbReference type="Proteomes" id="UP000488956">
    <property type="component" value="Unassembled WGS sequence"/>
</dbReference>
<evidence type="ECO:0000313" key="8">
    <source>
        <dbReference type="Proteomes" id="UP000476176"/>
    </source>
</evidence>
<dbReference type="InterPro" id="IPR043136">
    <property type="entry name" value="B30.2/SPRY_sf"/>
</dbReference>
<evidence type="ECO:0000256" key="3">
    <source>
        <dbReference type="PROSITE-ProRule" id="PRU00023"/>
    </source>
</evidence>
<evidence type="ECO:0000313" key="9">
    <source>
        <dbReference type="Proteomes" id="UP000488956"/>
    </source>
</evidence>
<gene>
    <name evidence="7" type="ORF">PF004_g10785</name>
    <name evidence="6" type="ORF">PF010_g11231</name>
</gene>
<dbReference type="Gene3D" id="1.25.40.20">
    <property type="entry name" value="Ankyrin repeat-containing domain"/>
    <property type="match status" value="1"/>
</dbReference>
<evidence type="ECO:0000313" key="7">
    <source>
        <dbReference type="EMBL" id="KAE9229402.1"/>
    </source>
</evidence>
<protein>
    <recommendedName>
        <fullName evidence="5">SPRY domain-containing protein</fullName>
    </recommendedName>
</protein>
<dbReference type="Proteomes" id="UP000476176">
    <property type="component" value="Unassembled WGS sequence"/>
</dbReference>
<dbReference type="GO" id="GO:0085020">
    <property type="term" value="P:protein K6-linked ubiquitination"/>
    <property type="evidence" value="ECO:0007669"/>
    <property type="project" value="TreeGrafter"/>
</dbReference>
<feature type="compositionally biased region" description="Polar residues" evidence="4">
    <location>
        <begin position="74"/>
        <end position="83"/>
    </location>
</feature>
<dbReference type="PROSITE" id="PS50297">
    <property type="entry name" value="ANK_REP_REGION"/>
    <property type="match status" value="1"/>
</dbReference>
<dbReference type="Pfam" id="PF00622">
    <property type="entry name" value="SPRY"/>
    <property type="match status" value="1"/>
</dbReference>
<feature type="repeat" description="ANK" evidence="3">
    <location>
        <begin position="803"/>
        <end position="835"/>
    </location>
</feature>
<dbReference type="InterPro" id="IPR036770">
    <property type="entry name" value="Ankyrin_rpt-contain_sf"/>
</dbReference>
<evidence type="ECO:0000259" key="5">
    <source>
        <dbReference type="Pfam" id="PF00622"/>
    </source>
</evidence>
<sequence length="873" mass="96799">MSLDPHCVAFEGRLHADRRTAEYVGRASHAADAACFRSSHAVAAGARAQKLRVFYFETQILATATDELVANSPPVRTNTTNSSAAIRRHAAQDRDAAATTARDWRRRAELQAMDLEDVQVPSLVGIGAGGVPVNFNFSLNSRTMQQMRSRIDRRRLRRSNERKKFNHKIAVGFLLDDAEQKSAASDKISSSFSLFPRSSGFLEARMSRRAVKQLMQRILPDVTASAESGSSSEEEEDGGEQKSSKTYPVTLHTDLGEAVNSLAYVGKTGRVVSHGRVFLQCERYGAGDVVGCGVLLDSNTFFFTLNGKLMGMLAARDVYDLDDFGQVEESDEEEESEDENDESGEEDGEDEAAVEEDRGMGVRLDRINDVEMEDIDGRHEDEKALYASVSLHGAGECVHAVFEPDEFQFDLAEFELRIQKDRQCGLLTERAKRSENVPSSDVEQSDRKDEVAMNELVQDFFLHYGYERAYKAYESALTPAKRPRLSSGAMDMDGDDEAEAKTADVRVIKLTSRGSRSRRFRKLMLYCRILCVIDILTLNIDVNSGPALTANGAITPRNGWNPESAIEFARQVLGPSSAIAANGKRKRQQVSNGVQKKRDGTDDVALAMSLLLYDQRESIPETSRARKFLTPEFRESVADQLNSLLLVSKDSATTPPRISALEAFMKDLESLQKECIHQGCRVYPESAATANYLRPGVPEVKLYSREEFSRRFAEGEALALTVCRFLVDEAGADVNFREDVEMPEETALERTIIQGCEPIAKFLLERGADNQSRVDALWYAADFADHSMLKLLLENGSDVNDLDGNTALTNAARKRDFLTVERLMAAGVDINRRDASGKTAAEVALSEGWDDGVEILTAENQQRLMQEADALLD</sequence>
<dbReference type="PROSITE" id="PS50088">
    <property type="entry name" value="ANK_REPEAT"/>
    <property type="match status" value="2"/>
</dbReference>
<evidence type="ECO:0000256" key="4">
    <source>
        <dbReference type="SAM" id="MobiDB-lite"/>
    </source>
</evidence>
<feature type="region of interest" description="Disordered" evidence="4">
    <location>
        <begin position="326"/>
        <end position="360"/>
    </location>
</feature>
<dbReference type="PANTHER" id="PTHR24171:SF8">
    <property type="entry name" value="BRCA1-ASSOCIATED RING DOMAIN PROTEIN 1"/>
    <property type="match status" value="1"/>
</dbReference>
<dbReference type="EMBL" id="QXFX01000589">
    <property type="protein sequence ID" value="KAE9110244.1"/>
    <property type="molecule type" value="Genomic_DNA"/>
</dbReference>
<feature type="repeat" description="ANK" evidence="3">
    <location>
        <begin position="772"/>
        <end position="804"/>
    </location>
</feature>
<dbReference type="GO" id="GO:0004842">
    <property type="term" value="F:ubiquitin-protein transferase activity"/>
    <property type="evidence" value="ECO:0007669"/>
    <property type="project" value="TreeGrafter"/>
</dbReference>
<keyword evidence="2 3" id="KW-0040">ANK repeat</keyword>
<dbReference type="InterPro" id="IPR002110">
    <property type="entry name" value="Ankyrin_rpt"/>
</dbReference>
<feature type="compositionally biased region" description="Basic and acidic residues" evidence="4">
    <location>
        <begin position="90"/>
        <end position="99"/>
    </location>
</feature>
<accession>A0A6G0L6J8</accession>
<evidence type="ECO:0000256" key="2">
    <source>
        <dbReference type="ARBA" id="ARBA00023043"/>
    </source>
</evidence>
<dbReference type="PANTHER" id="PTHR24171">
    <property type="entry name" value="ANKYRIN REPEAT DOMAIN-CONTAINING PROTEIN 39-RELATED"/>
    <property type="match status" value="1"/>
</dbReference>
<feature type="region of interest" description="Disordered" evidence="4">
    <location>
        <begin position="222"/>
        <end position="247"/>
    </location>
</feature>
<name>A0A6G0L6J8_9STRA</name>
<reference evidence="8 9" key="1">
    <citation type="submission" date="2018-09" db="EMBL/GenBank/DDBJ databases">
        <title>Genomic investigation of the strawberry pathogen Phytophthora fragariae indicates pathogenicity is determined by transcriptional variation in three key races.</title>
        <authorList>
            <person name="Adams T.M."/>
            <person name="Armitage A.D."/>
            <person name="Sobczyk M.K."/>
            <person name="Bates H.J."/>
            <person name="Dunwell J.M."/>
            <person name="Nellist C.F."/>
            <person name="Harrison R.J."/>
        </authorList>
    </citation>
    <scope>NUCLEOTIDE SEQUENCE [LARGE SCALE GENOMIC DNA]</scope>
    <source>
        <strain evidence="7 8">BC-23</strain>
        <strain evidence="6 9">ONT-3</strain>
    </source>
</reference>
<evidence type="ECO:0000256" key="1">
    <source>
        <dbReference type="ARBA" id="ARBA00022737"/>
    </source>
</evidence>
<proteinExistence type="predicted"/>
<dbReference type="SUPFAM" id="SSF48403">
    <property type="entry name" value="Ankyrin repeat"/>
    <property type="match status" value="1"/>
</dbReference>
<dbReference type="SMART" id="SM00248">
    <property type="entry name" value="ANK"/>
    <property type="match status" value="2"/>
</dbReference>
<feature type="region of interest" description="Disordered" evidence="4">
    <location>
        <begin position="73"/>
        <end position="99"/>
    </location>
</feature>
<feature type="domain" description="SPRY" evidence="5">
    <location>
        <begin position="245"/>
        <end position="312"/>
    </location>
</feature>
<dbReference type="AlphaFoldDB" id="A0A6G0L6J8"/>
<dbReference type="InterPro" id="IPR003877">
    <property type="entry name" value="SPRY_dom"/>
</dbReference>
<dbReference type="Gene3D" id="2.60.120.920">
    <property type="match status" value="1"/>
</dbReference>
<organism evidence="6 9">
    <name type="scientific">Phytophthora fragariae</name>
    <dbReference type="NCBI Taxonomy" id="53985"/>
    <lineage>
        <taxon>Eukaryota</taxon>
        <taxon>Sar</taxon>
        <taxon>Stramenopiles</taxon>
        <taxon>Oomycota</taxon>
        <taxon>Peronosporomycetes</taxon>
        <taxon>Peronosporales</taxon>
        <taxon>Peronosporaceae</taxon>
        <taxon>Phytophthora</taxon>
    </lineage>
</organism>
<dbReference type="Pfam" id="PF12796">
    <property type="entry name" value="Ank_2"/>
    <property type="match status" value="1"/>
</dbReference>
<dbReference type="EMBL" id="QXGC01000569">
    <property type="protein sequence ID" value="KAE9229402.1"/>
    <property type="molecule type" value="Genomic_DNA"/>
</dbReference>
<evidence type="ECO:0000313" key="6">
    <source>
        <dbReference type="EMBL" id="KAE9110244.1"/>
    </source>
</evidence>
<feature type="compositionally biased region" description="Acidic residues" evidence="4">
    <location>
        <begin position="326"/>
        <end position="354"/>
    </location>
</feature>